<keyword evidence="2 10" id="KW-0479">Metal-binding</keyword>
<dbReference type="InterPro" id="IPR042206">
    <property type="entry name" value="CRISPR-assoc_Cas1_C"/>
</dbReference>
<comment type="function">
    <text evidence="10">CRISPR (clustered regularly interspaced short palindromic repeat), is an adaptive immune system that provides protection against mobile genetic elements (viruses, transposable elements and conjugative plasmids). CRISPR clusters contain spacers, sequences complementary to antecedent mobile elements, and target invading nucleic acids. CRISPR clusters are transcribed and processed into CRISPR RNA (crRNA). Acts as a dsDNA endonuclease. Involved in the integration of spacer DNA into the CRISPR cassette.</text>
</comment>
<name>A0ABS9MGY4_9FIRM</name>
<dbReference type="NCBIfam" id="TIGR03640">
    <property type="entry name" value="cas1_DVULG"/>
    <property type="match status" value="1"/>
</dbReference>
<feature type="binding site" evidence="10">
    <location>
        <position position="234"/>
    </location>
    <ligand>
        <name>Mn(2+)</name>
        <dbReference type="ChEBI" id="CHEBI:29035"/>
    </ligand>
</feature>
<dbReference type="Pfam" id="PF01867">
    <property type="entry name" value="Cas_Cas1"/>
    <property type="match status" value="1"/>
</dbReference>
<dbReference type="RefSeq" id="WP_237966377.1">
    <property type="nucleotide sequence ID" value="NZ_JAKNHQ010000002.1"/>
</dbReference>
<comment type="similarity">
    <text evidence="10">Belongs to the CRISPR-associated endonuclease Cas1 family.</text>
</comment>
<evidence type="ECO:0000256" key="9">
    <source>
        <dbReference type="ARBA" id="ARBA00038592"/>
    </source>
</evidence>
<proteinExistence type="inferred from homology"/>
<dbReference type="EMBL" id="JAKNHQ010000002">
    <property type="protein sequence ID" value="MCG4609831.1"/>
    <property type="molecule type" value="Genomic_DNA"/>
</dbReference>
<dbReference type="EC" id="3.1.-.-" evidence="10"/>
<keyword evidence="3 10" id="KW-0255">Endonuclease</keyword>
<dbReference type="PANTHER" id="PTHR34353">
    <property type="entry name" value="CRISPR-ASSOCIATED ENDONUCLEASE CAS1 1"/>
    <property type="match status" value="1"/>
</dbReference>
<evidence type="ECO:0000256" key="4">
    <source>
        <dbReference type="ARBA" id="ARBA00022801"/>
    </source>
</evidence>
<evidence type="ECO:0000256" key="2">
    <source>
        <dbReference type="ARBA" id="ARBA00022723"/>
    </source>
</evidence>
<sequence length="343" mass="39312">MRKLLNTLFVTSPDTYLALDGENVVVYREEKTVLRVPLHTLEQILYFGYKGASPALMGACTDRGIRLAFLTPNGRFLAAACGKAQGNVLLRIQQVRASDDPVTRTRYARNFVFGKVFNSRWVLERTTRDHAMRVDVAGLKQVSKQMSDLLPFIRECTSDEQLRGFEGAAAEQYFRVFDQCVLQNKKAFYFHGRNRRPPLDNVNALLSFVYTLLANDCCAALEAVGLDPYIGFLHRERPGRTSLALDLMEELRSIFADRFVLSLINNRVVTEKGFYQQETGAVRMDDETRKAVLTGWQTKKQEQIQHPFLQEKIPWGLVPYVQAMLLNRCLRGDLDEYPPFLWK</sequence>
<keyword evidence="1 10" id="KW-0540">Nuclease</keyword>
<dbReference type="NCBIfam" id="TIGR00287">
    <property type="entry name" value="cas1"/>
    <property type="match status" value="1"/>
</dbReference>
<keyword evidence="4 10" id="KW-0378">Hydrolase</keyword>
<dbReference type="Gene3D" id="3.100.10.20">
    <property type="entry name" value="CRISPR-associated endonuclease Cas1, N-terminal domain"/>
    <property type="match status" value="1"/>
</dbReference>
<comment type="subunit">
    <text evidence="9 10">Homodimer, forms a heterotetramer with a Cas2 homodimer.</text>
</comment>
<dbReference type="InterPro" id="IPR019856">
    <property type="entry name" value="CRISPR-assoc_Cas1_DVULG"/>
</dbReference>
<evidence type="ECO:0000256" key="10">
    <source>
        <dbReference type="HAMAP-Rule" id="MF_01470"/>
    </source>
</evidence>
<gene>
    <name evidence="11" type="primary">cas1c</name>
    <name evidence="10" type="synonym">cas1</name>
    <name evidence="11" type="ORF">L0P57_02575</name>
</gene>
<dbReference type="Proteomes" id="UP001298681">
    <property type="component" value="Unassembled WGS sequence"/>
</dbReference>
<reference evidence="11 12" key="1">
    <citation type="submission" date="2022-01" db="EMBL/GenBank/DDBJ databases">
        <title>Collection of gut derived symbiotic bacterial strains cultured from healthy donors.</title>
        <authorList>
            <person name="Lin H."/>
            <person name="Kohout C."/>
            <person name="Waligurski E."/>
            <person name="Pamer E.G."/>
        </authorList>
    </citation>
    <scope>NUCLEOTIDE SEQUENCE [LARGE SCALE GENOMIC DNA]</scope>
    <source>
        <strain evidence="11 12">DFI.7.58</strain>
    </source>
</reference>
<keyword evidence="8 10" id="KW-0464">Manganese</keyword>
<dbReference type="Gene3D" id="1.20.120.920">
    <property type="entry name" value="CRISPR-associated endonuclease Cas1, C-terminal domain"/>
    <property type="match status" value="1"/>
</dbReference>
<evidence type="ECO:0000313" key="12">
    <source>
        <dbReference type="Proteomes" id="UP001298681"/>
    </source>
</evidence>
<protein>
    <recommendedName>
        <fullName evidence="10">CRISPR-associated endonuclease Cas1</fullName>
        <ecNumber evidence="10">3.1.-.-</ecNumber>
    </recommendedName>
</protein>
<evidence type="ECO:0000256" key="8">
    <source>
        <dbReference type="ARBA" id="ARBA00023211"/>
    </source>
</evidence>
<keyword evidence="12" id="KW-1185">Reference proteome</keyword>
<evidence type="ECO:0000256" key="6">
    <source>
        <dbReference type="ARBA" id="ARBA00023118"/>
    </source>
</evidence>
<organism evidence="11 12">
    <name type="scientific">Anaeromassilibacillus senegalensis</name>
    <dbReference type="NCBI Taxonomy" id="1673717"/>
    <lineage>
        <taxon>Bacteria</taxon>
        <taxon>Bacillati</taxon>
        <taxon>Bacillota</taxon>
        <taxon>Clostridia</taxon>
        <taxon>Eubacteriales</taxon>
        <taxon>Acutalibacteraceae</taxon>
        <taxon>Anaeromassilibacillus</taxon>
    </lineage>
</organism>
<dbReference type="InterPro" id="IPR042211">
    <property type="entry name" value="CRISPR-assoc_Cas1_N"/>
</dbReference>
<dbReference type="PANTHER" id="PTHR34353:SF2">
    <property type="entry name" value="CRISPR-ASSOCIATED ENDONUCLEASE CAS1 1"/>
    <property type="match status" value="1"/>
</dbReference>
<comment type="cofactor">
    <cofactor evidence="10">
        <name>Mg(2+)</name>
        <dbReference type="ChEBI" id="CHEBI:18420"/>
    </cofactor>
    <cofactor evidence="10">
        <name>Mn(2+)</name>
        <dbReference type="ChEBI" id="CHEBI:29035"/>
    </cofactor>
</comment>
<evidence type="ECO:0000256" key="7">
    <source>
        <dbReference type="ARBA" id="ARBA00023125"/>
    </source>
</evidence>
<keyword evidence="7 10" id="KW-0238">DNA-binding</keyword>
<dbReference type="GO" id="GO:0004519">
    <property type="term" value="F:endonuclease activity"/>
    <property type="evidence" value="ECO:0007669"/>
    <property type="project" value="UniProtKB-KW"/>
</dbReference>
<feature type="binding site" evidence="10">
    <location>
        <position position="249"/>
    </location>
    <ligand>
        <name>Mn(2+)</name>
        <dbReference type="ChEBI" id="CHEBI:29035"/>
    </ligand>
</feature>
<dbReference type="HAMAP" id="MF_01470">
    <property type="entry name" value="Cas1"/>
    <property type="match status" value="1"/>
</dbReference>
<dbReference type="InterPro" id="IPR002729">
    <property type="entry name" value="CRISPR-assoc_Cas1"/>
</dbReference>
<evidence type="ECO:0000256" key="5">
    <source>
        <dbReference type="ARBA" id="ARBA00022842"/>
    </source>
</evidence>
<feature type="binding site" evidence="10">
    <location>
        <position position="166"/>
    </location>
    <ligand>
        <name>Mn(2+)</name>
        <dbReference type="ChEBI" id="CHEBI:29035"/>
    </ligand>
</feature>
<evidence type="ECO:0000313" key="11">
    <source>
        <dbReference type="EMBL" id="MCG4609831.1"/>
    </source>
</evidence>
<dbReference type="CDD" id="cd09721">
    <property type="entry name" value="Cas1_I-C"/>
    <property type="match status" value="1"/>
</dbReference>
<keyword evidence="5 10" id="KW-0460">Magnesium</keyword>
<keyword evidence="6 10" id="KW-0051">Antiviral defense</keyword>
<comment type="caution">
    <text evidence="11">The sequence shown here is derived from an EMBL/GenBank/DDBJ whole genome shotgun (WGS) entry which is preliminary data.</text>
</comment>
<evidence type="ECO:0000256" key="1">
    <source>
        <dbReference type="ARBA" id="ARBA00022722"/>
    </source>
</evidence>
<dbReference type="InterPro" id="IPR050646">
    <property type="entry name" value="Cas1"/>
</dbReference>
<accession>A0ABS9MGY4</accession>
<evidence type="ECO:0000256" key="3">
    <source>
        <dbReference type="ARBA" id="ARBA00022759"/>
    </source>
</evidence>